<organism evidence="5 6">
    <name type="scientific">Stieleria magnilauensis</name>
    <dbReference type="NCBI Taxonomy" id="2527963"/>
    <lineage>
        <taxon>Bacteria</taxon>
        <taxon>Pseudomonadati</taxon>
        <taxon>Planctomycetota</taxon>
        <taxon>Planctomycetia</taxon>
        <taxon>Pirellulales</taxon>
        <taxon>Pirellulaceae</taxon>
        <taxon>Stieleria</taxon>
    </lineage>
</organism>
<feature type="domain" description="Response regulatory" evidence="4">
    <location>
        <begin position="1"/>
        <end position="103"/>
    </location>
</feature>
<dbReference type="PANTHER" id="PTHR45339">
    <property type="entry name" value="HYBRID SIGNAL TRANSDUCTION HISTIDINE KINASE J"/>
    <property type="match status" value="1"/>
</dbReference>
<sequence length="112" mass="11979">MTNEGHEVTIAENGQVALDLLTDPTAFDLILMDVQVPVLDGLKTTAPLRQREAAKGWPRWPVMALTGNAMLEEQDACLAAGMDGCMTKPITMSELQGLVAKTPSRQTLAADA</sequence>
<dbReference type="Gene3D" id="3.40.50.2300">
    <property type="match status" value="1"/>
</dbReference>
<dbReference type="CDD" id="cd17546">
    <property type="entry name" value="REC_hyHK_CKI1_RcsC-like"/>
    <property type="match status" value="1"/>
</dbReference>
<dbReference type="SUPFAM" id="SSF52172">
    <property type="entry name" value="CheY-like"/>
    <property type="match status" value="1"/>
</dbReference>
<dbReference type="RefSeq" id="WP_145216990.1">
    <property type="nucleotide sequence ID" value="NZ_CP036432.1"/>
</dbReference>
<dbReference type="Pfam" id="PF00072">
    <property type="entry name" value="Response_reg"/>
    <property type="match status" value="1"/>
</dbReference>
<protein>
    <submittedName>
        <fullName evidence="5">Sensor histidine kinase RcsC</fullName>
        <ecNumber evidence="5">2.7.13.3</ecNumber>
    </submittedName>
</protein>
<keyword evidence="5" id="KW-0418">Kinase</keyword>
<dbReference type="InterPro" id="IPR011006">
    <property type="entry name" value="CheY-like_superfamily"/>
</dbReference>
<evidence type="ECO:0000259" key="4">
    <source>
        <dbReference type="PROSITE" id="PS50110"/>
    </source>
</evidence>
<accession>A0ABX5XVY8</accession>
<evidence type="ECO:0000313" key="5">
    <source>
        <dbReference type="EMBL" id="QDV86193.1"/>
    </source>
</evidence>
<proteinExistence type="predicted"/>
<keyword evidence="2" id="KW-0902">Two-component regulatory system</keyword>
<dbReference type="PROSITE" id="PS50110">
    <property type="entry name" value="RESPONSE_REGULATORY"/>
    <property type="match status" value="1"/>
</dbReference>
<feature type="modified residue" description="4-aspartylphosphate" evidence="3">
    <location>
        <position position="33"/>
    </location>
</feature>
<reference evidence="5 6" key="1">
    <citation type="submission" date="2019-02" db="EMBL/GenBank/DDBJ databases">
        <title>Deep-cultivation of Planctomycetes and their phenomic and genomic characterization uncovers novel biology.</title>
        <authorList>
            <person name="Wiegand S."/>
            <person name="Jogler M."/>
            <person name="Boedeker C."/>
            <person name="Pinto D."/>
            <person name="Vollmers J."/>
            <person name="Rivas-Marin E."/>
            <person name="Kohn T."/>
            <person name="Peeters S.H."/>
            <person name="Heuer A."/>
            <person name="Rast P."/>
            <person name="Oberbeckmann S."/>
            <person name="Bunk B."/>
            <person name="Jeske O."/>
            <person name="Meyerdierks A."/>
            <person name="Storesund J.E."/>
            <person name="Kallscheuer N."/>
            <person name="Luecker S."/>
            <person name="Lage O.M."/>
            <person name="Pohl T."/>
            <person name="Merkel B.J."/>
            <person name="Hornburger P."/>
            <person name="Mueller R.-W."/>
            <person name="Bruemmer F."/>
            <person name="Labrenz M."/>
            <person name="Spormann A.M."/>
            <person name="Op den Camp H."/>
            <person name="Overmann J."/>
            <person name="Amann R."/>
            <person name="Jetten M.S.M."/>
            <person name="Mascher T."/>
            <person name="Medema M.H."/>
            <person name="Devos D.P."/>
            <person name="Kaster A.-K."/>
            <person name="Ovreas L."/>
            <person name="Rohde M."/>
            <person name="Galperin M.Y."/>
            <person name="Jogler C."/>
        </authorList>
    </citation>
    <scope>NUCLEOTIDE SEQUENCE [LARGE SCALE GENOMIC DNA]</scope>
    <source>
        <strain evidence="5 6">TBK1r</strain>
    </source>
</reference>
<keyword evidence="5" id="KW-0808">Transferase</keyword>
<evidence type="ECO:0000256" key="1">
    <source>
        <dbReference type="ARBA" id="ARBA00022553"/>
    </source>
</evidence>
<dbReference type="Proteomes" id="UP000318081">
    <property type="component" value="Chromosome"/>
</dbReference>
<evidence type="ECO:0000256" key="2">
    <source>
        <dbReference type="ARBA" id="ARBA00023012"/>
    </source>
</evidence>
<dbReference type="EMBL" id="CP036432">
    <property type="protein sequence ID" value="QDV86193.1"/>
    <property type="molecule type" value="Genomic_DNA"/>
</dbReference>
<gene>
    <name evidence="5" type="primary">rcsC</name>
    <name evidence="5" type="ORF">TBK1r_52110</name>
</gene>
<evidence type="ECO:0000313" key="6">
    <source>
        <dbReference type="Proteomes" id="UP000318081"/>
    </source>
</evidence>
<dbReference type="EC" id="2.7.13.3" evidence="5"/>
<dbReference type="InterPro" id="IPR001789">
    <property type="entry name" value="Sig_transdc_resp-reg_receiver"/>
</dbReference>
<keyword evidence="1 3" id="KW-0597">Phosphoprotein</keyword>
<name>A0ABX5XVY8_9BACT</name>
<dbReference type="GO" id="GO:0004673">
    <property type="term" value="F:protein histidine kinase activity"/>
    <property type="evidence" value="ECO:0007669"/>
    <property type="project" value="UniProtKB-EC"/>
</dbReference>
<dbReference type="SMART" id="SM00448">
    <property type="entry name" value="REC"/>
    <property type="match status" value="1"/>
</dbReference>
<dbReference type="PANTHER" id="PTHR45339:SF1">
    <property type="entry name" value="HYBRID SIGNAL TRANSDUCTION HISTIDINE KINASE J"/>
    <property type="match status" value="1"/>
</dbReference>
<keyword evidence="6" id="KW-1185">Reference proteome</keyword>
<evidence type="ECO:0000256" key="3">
    <source>
        <dbReference type="PROSITE-ProRule" id="PRU00169"/>
    </source>
</evidence>